<organism evidence="1 3">
    <name type="scientific">Macrostomum lignano</name>
    <dbReference type="NCBI Taxonomy" id="282301"/>
    <lineage>
        <taxon>Eukaryota</taxon>
        <taxon>Metazoa</taxon>
        <taxon>Spiralia</taxon>
        <taxon>Lophotrochozoa</taxon>
        <taxon>Platyhelminthes</taxon>
        <taxon>Rhabditophora</taxon>
        <taxon>Macrostomorpha</taxon>
        <taxon>Macrostomida</taxon>
        <taxon>Macrostomidae</taxon>
        <taxon>Macrostomum</taxon>
    </lineage>
</organism>
<reference evidence="1 3" key="1">
    <citation type="submission" date="2017-06" db="EMBL/GenBank/DDBJ databases">
        <title>A platform for efficient transgenesis in Macrostomum lignano, a flatworm model organism for stem cell research.</title>
        <authorList>
            <person name="Berezikov E."/>
        </authorList>
    </citation>
    <scope>NUCLEOTIDE SEQUENCE [LARGE SCALE GENOMIC DNA]</scope>
    <source>
        <strain evidence="1">DV1</strain>
        <tissue evidence="1">Whole organism</tissue>
    </source>
</reference>
<name>A0A267G0U9_9PLAT</name>
<keyword evidence="3" id="KW-1185">Reference proteome</keyword>
<comment type="caution">
    <text evidence="1">The sequence shown here is derived from an EMBL/GenBank/DDBJ whole genome shotgun (WGS) entry which is preliminary data.</text>
</comment>
<accession>A0A267G0U9</accession>
<protein>
    <submittedName>
        <fullName evidence="1">Uncharacterized protein</fullName>
    </submittedName>
</protein>
<gene>
    <name evidence="2" type="ORF">BOX15_Mlig006134g1</name>
    <name evidence="1" type="ORF">BOX15_Mlig006134g2</name>
</gene>
<dbReference type="Proteomes" id="UP000215902">
    <property type="component" value="Unassembled WGS sequence"/>
</dbReference>
<dbReference type="AlphaFoldDB" id="A0A267G0U9"/>
<evidence type="ECO:0000313" key="1">
    <source>
        <dbReference type="EMBL" id="PAA78899.1"/>
    </source>
</evidence>
<evidence type="ECO:0000313" key="3">
    <source>
        <dbReference type="Proteomes" id="UP000215902"/>
    </source>
</evidence>
<evidence type="ECO:0000313" key="2">
    <source>
        <dbReference type="EMBL" id="PAA93664.1"/>
    </source>
</evidence>
<dbReference type="EMBL" id="NIVC01000660">
    <property type="protein sequence ID" value="PAA78899.1"/>
    <property type="molecule type" value="Genomic_DNA"/>
</dbReference>
<sequence>MVIVLFVSTQRYIRYSKKSRLSNISDVISRSGQLHQRRRQCSACHQYSLTATSVTTSSSSGGFSGELSGCTIII</sequence>
<proteinExistence type="predicted"/>
<dbReference type="EMBL" id="NIVC01000023">
    <property type="protein sequence ID" value="PAA93664.1"/>
    <property type="molecule type" value="Genomic_DNA"/>
</dbReference>